<dbReference type="RefSeq" id="WP_168149189.1">
    <property type="nucleotide sequence ID" value="NZ_JAAVXB010000010.1"/>
</dbReference>
<dbReference type="GO" id="GO:0009002">
    <property type="term" value="F:serine-type D-Ala-D-Ala carboxypeptidase activity"/>
    <property type="evidence" value="ECO:0007669"/>
    <property type="project" value="UniProtKB-UniRule"/>
</dbReference>
<dbReference type="GO" id="GO:0008658">
    <property type="term" value="F:penicillin binding"/>
    <property type="evidence" value="ECO:0007669"/>
    <property type="project" value="UniProtKB-UniRule"/>
</dbReference>
<evidence type="ECO:0000313" key="19">
    <source>
        <dbReference type="Proteomes" id="UP000653472"/>
    </source>
</evidence>
<evidence type="ECO:0000256" key="15">
    <source>
        <dbReference type="SAM" id="MobiDB-lite"/>
    </source>
</evidence>
<sequence length="663" mass="73082">MSLFGPRRRDALKNVYAERDAFLRRAGVAVVFCLGCVILLVARLSDLQIVEHEHYLTRADENRMRVTPVAPVRGLIYDRNGTLLAQNQPAFVLEVTPEQVGNSAAMDQLLQRLSHIVTLTDADITRFKDRVRKSPRYRGVPLRSNLTMEEVARYEVDRYEFPGVDINAGLTRNYPLGATASHLVGYVGGISEEELRAANESQFLGLTQIGKSGVEKSEEDLLRGEPGAKIIEANAYGRPLRELDYRRGYPGRNLYLSIDTKVQEVAEEAMGDYEGAVVAIDPRNGEVIAMVSKPGFDPQQFITGMDTATYSALLKDPSRPLFDRALQGLYPPGSTIKPAMALAGLEFGVVTPKDTFYCGGAMSLPGSSRKYHCWKRSGHGLVNMADGIKESCDIYFYNLAIALGIDRMYEAMTGFGFGHKTGIDLPLEKAGLYPSREWKRRYRHENWYPGETLNVGIGQGYTLVTPLQLAQMTARIAMRGTGFRPHVLHATEDPITRKITEVQPEPLPKIDLKDESNWDTVITAMERVTQEVHGTGYSIGRNSPYPIAAKTGSAQVASLRPDEPRKTQDQLPLKLRDHALFIAFAPADDPKIAVAVIAEHGGHGGSVAGPIARQVMDQYLLGYVLYGNEKNPEHTSHVTPAEVPGLKAPTDASSAGAEEDDDR</sequence>
<dbReference type="InterPro" id="IPR012338">
    <property type="entry name" value="Beta-lactam/transpept-like"/>
</dbReference>
<keyword evidence="4 14" id="KW-0997">Cell inner membrane</keyword>
<keyword evidence="10 14" id="KW-0573">Peptidoglycan synthesis</keyword>
<comment type="caution">
    <text evidence="14">Lacks conserved residue(s) required for the propagation of feature annotation.</text>
</comment>
<dbReference type="NCBIfam" id="TIGR03423">
    <property type="entry name" value="pbp2_mrdA"/>
    <property type="match status" value="1"/>
</dbReference>
<keyword evidence="12 14" id="KW-0472">Membrane</keyword>
<evidence type="ECO:0000259" key="16">
    <source>
        <dbReference type="Pfam" id="PF00905"/>
    </source>
</evidence>
<gene>
    <name evidence="14 18" type="primary">mrdA</name>
    <name evidence="18" type="ORF">G7Y82_16235</name>
</gene>
<dbReference type="Proteomes" id="UP000653472">
    <property type="component" value="Unassembled WGS sequence"/>
</dbReference>
<dbReference type="InterPro" id="IPR005311">
    <property type="entry name" value="PBP_dimer"/>
</dbReference>
<feature type="region of interest" description="Disordered" evidence="15">
    <location>
        <begin position="632"/>
        <end position="663"/>
    </location>
</feature>
<dbReference type="GO" id="GO:0006508">
    <property type="term" value="P:proteolysis"/>
    <property type="evidence" value="ECO:0007669"/>
    <property type="project" value="UniProtKB-KW"/>
</dbReference>
<dbReference type="InterPro" id="IPR017790">
    <property type="entry name" value="Penicillin-binding_protein_2"/>
</dbReference>
<evidence type="ECO:0000256" key="7">
    <source>
        <dbReference type="ARBA" id="ARBA00022692"/>
    </source>
</evidence>
<evidence type="ECO:0000259" key="17">
    <source>
        <dbReference type="Pfam" id="PF03717"/>
    </source>
</evidence>
<evidence type="ECO:0000313" key="18">
    <source>
        <dbReference type="EMBL" id="NKF23863.1"/>
    </source>
</evidence>
<evidence type="ECO:0000256" key="6">
    <source>
        <dbReference type="ARBA" id="ARBA00022670"/>
    </source>
</evidence>
<dbReference type="PANTHER" id="PTHR30627">
    <property type="entry name" value="PEPTIDOGLYCAN D,D-TRANSPEPTIDASE"/>
    <property type="match status" value="1"/>
</dbReference>
<name>A0A969WC65_9GAMM</name>
<dbReference type="GO" id="GO:0009252">
    <property type="term" value="P:peptidoglycan biosynthetic process"/>
    <property type="evidence" value="ECO:0007669"/>
    <property type="project" value="UniProtKB-UniRule"/>
</dbReference>
<keyword evidence="11 14" id="KW-1133">Transmembrane helix</keyword>
<accession>A0A969WC65</accession>
<evidence type="ECO:0000256" key="14">
    <source>
        <dbReference type="HAMAP-Rule" id="MF_02081"/>
    </source>
</evidence>
<dbReference type="GO" id="GO:0005886">
    <property type="term" value="C:plasma membrane"/>
    <property type="evidence" value="ECO:0007669"/>
    <property type="project" value="UniProtKB-SubCell"/>
</dbReference>
<dbReference type="Pfam" id="PF00905">
    <property type="entry name" value="Transpeptidase"/>
    <property type="match status" value="1"/>
</dbReference>
<evidence type="ECO:0000256" key="2">
    <source>
        <dbReference type="ARBA" id="ARBA00004236"/>
    </source>
</evidence>
<dbReference type="AlphaFoldDB" id="A0A969WC65"/>
<dbReference type="EMBL" id="JAAVXB010000010">
    <property type="protein sequence ID" value="NKF23863.1"/>
    <property type="molecule type" value="Genomic_DNA"/>
</dbReference>
<feature type="active site" description="Acyl-ester intermediate" evidence="14">
    <location>
        <position position="334"/>
    </location>
</feature>
<dbReference type="SUPFAM" id="SSF56519">
    <property type="entry name" value="Penicillin binding protein dimerisation domain"/>
    <property type="match status" value="1"/>
</dbReference>
<feature type="transmembrane region" description="Helical" evidence="14">
    <location>
        <begin position="21"/>
        <end position="42"/>
    </location>
</feature>
<feature type="domain" description="Penicillin-binding protein dimerisation" evidence="17">
    <location>
        <begin position="70"/>
        <end position="243"/>
    </location>
</feature>
<comment type="function">
    <text evidence="14">Catalyzes cross-linking of the peptidoglycan cell wall.</text>
</comment>
<dbReference type="InterPro" id="IPR036138">
    <property type="entry name" value="PBP_dimer_sf"/>
</dbReference>
<evidence type="ECO:0000256" key="13">
    <source>
        <dbReference type="ARBA" id="ARBA00023316"/>
    </source>
</evidence>
<keyword evidence="7 14" id="KW-0812">Transmembrane</keyword>
<keyword evidence="13 14" id="KW-0961">Cell wall biogenesis/degradation</keyword>
<dbReference type="InterPro" id="IPR001460">
    <property type="entry name" value="PCN-bd_Tpept"/>
</dbReference>
<dbReference type="PANTHER" id="PTHR30627:SF2">
    <property type="entry name" value="PEPTIDOGLYCAN D,D-TRANSPEPTIDASE MRDA"/>
    <property type="match status" value="1"/>
</dbReference>
<keyword evidence="8 14" id="KW-0378">Hydrolase</keyword>
<comment type="catalytic activity">
    <reaction evidence="14">
        <text>Preferential cleavage: (Ac)2-L-Lys-D-Ala-|-D-Ala. Also transpeptidation of peptidyl-alanyl moieties that are N-acyl substituents of D-alanine.</text>
        <dbReference type="EC" id="3.4.16.4"/>
    </reaction>
</comment>
<keyword evidence="9 14" id="KW-0133">Cell shape</keyword>
<dbReference type="SUPFAM" id="SSF56601">
    <property type="entry name" value="beta-lactamase/transpeptidase-like"/>
    <property type="match status" value="1"/>
</dbReference>
<protein>
    <recommendedName>
        <fullName evidence="14">Peptidoglycan D,D-transpeptidase MrdA</fullName>
        <ecNumber evidence="14">3.4.16.4</ecNumber>
    </recommendedName>
    <alternativeName>
        <fullName evidence="14">Penicillin-binding protein 2</fullName>
        <shortName evidence="14">PBP-2</shortName>
    </alternativeName>
</protein>
<evidence type="ECO:0000256" key="3">
    <source>
        <dbReference type="ARBA" id="ARBA00022475"/>
    </source>
</evidence>
<keyword evidence="6 14" id="KW-0645">Protease</keyword>
<dbReference type="Gene3D" id="3.30.1390.30">
    <property type="entry name" value="Penicillin-binding protein 2a, domain 3"/>
    <property type="match status" value="1"/>
</dbReference>
<organism evidence="18 19">
    <name type="scientific">Solimonas marina</name>
    <dbReference type="NCBI Taxonomy" id="2714601"/>
    <lineage>
        <taxon>Bacteria</taxon>
        <taxon>Pseudomonadati</taxon>
        <taxon>Pseudomonadota</taxon>
        <taxon>Gammaproteobacteria</taxon>
        <taxon>Nevskiales</taxon>
        <taxon>Nevskiaceae</taxon>
        <taxon>Solimonas</taxon>
    </lineage>
</organism>
<dbReference type="EC" id="3.4.16.4" evidence="14"/>
<keyword evidence="19" id="KW-1185">Reference proteome</keyword>
<comment type="pathway">
    <text evidence="14">Cell wall biogenesis; peptidoglycan biosynthesis.</text>
</comment>
<evidence type="ECO:0000256" key="5">
    <source>
        <dbReference type="ARBA" id="ARBA00022645"/>
    </source>
</evidence>
<evidence type="ECO:0000256" key="8">
    <source>
        <dbReference type="ARBA" id="ARBA00022801"/>
    </source>
</evidence>
<evidence type="ECO:0000256" key="12">
    <source>
        <dbReference type="ARBA" id="ARBA00023136"/>
    </source>
</evidence>
<evidence type="ECO:0000256" key="1">
    <source>
        <dbReference type="ARBA" id="ARBA00004167"/>
    </source>
</evidence>
<evidence type="ECO:0000256" key="11">
    <source>
        <dbReference type="ARBA" id="ARBA00022989"/>
    </source>
</evidence>
<dbReference type="HAMAP" id="MF_02081">
    <property type="entry name" value="MrdA_transpept"/>
    <property type="match status" value="1"/>
</dbReference>
<proteinExistence type="inferred from homology"/>
<evidence type="ECO:0000256" key="10">
    <source>
        <dbReference type="ARBA" id="ARBA00022984"/>
    </source>
</evidence>
<keyword evidence="5 14" id="KW-0121">Carboxypeptidase</keyword>
<comment type="similarity">
    <text evidence="14">Belongs to the transpeptidase family. MrdA subfamily.</text>
</comment>
<dbReference type="Gene3D" id="3.40.710.10">
    <property type="entry name" value="DD-peptidase/beta-lactamase superfamily"/>
    <property type="match status" value="1"/>
</dbReference>
<dbReference type="GO" id="GO:0071972">
    <property type="term" value="F:peptidoglycan L,D-transpeptidase activity"/>
    <property type="evidence" value="ECO:0007669"/>
    <property type="project" value="TreeGrafter"/>
</dbReference>
<dbReference type="Gene3D" id="3.90.1310.10">
    <property type="entry name" value="Penicillin-binding protein 2a (Domain 2)"/>
    <property type="match status" value="1"/>
</dbReference>
<dbReference type="InterPro" id="IPR050515">
    <property type="entry name" value="Beta-lactam/transpept"/>
</dbReference>
<keyword evidence="3 14" id="KW-1003">Cell membrane</keyword>
<comment type="subcellular location">
    <subcellularLocation>
        <location evidence="14">Cell inner membrane</location>
        <topology evidence="14">Single-pass membrane protein</topology>
    </subcellularLocation>
    <subcellularLocation>
        <location evidence="2">Cell membrane</location>
    </subcellularLocation>
    <subcellularLocation>
        <location evidence="1">Membrane</location>
        <topology evidence="1">Single-pass membrane protein</topology>
    </subcellularLocation>
</comment>
<dbReference type="Pfam" id="PF03717">
    <property type="entry name" value="PBP_dimer"/>
    <property type="match status" value="1"/>
</dbReference>
<feature type="domain" description="Penicillin-binding protein transpeptidase" evidence="16">
    <location>
        <begin position="275"/>
        <end position="617"/>
    </location>
</feature>
<comment type="caution">
    <text evidence="18">The sequence shown here is derived from an EMBL/GenBank/DDBJ whole genome shotgun (WGS) entry which is preliminary data.</text>
</comment>
<dbReference type="GO" id="GO:0071555">
    <property type="term" value="P:cell wall organization"/>
    <property type="evidence" value="ECO:0007669"/>
    <property type="project" value="UniProtKB-KW"/>
</dbReference>
<evidence type="ECO:0000256" key="9">
    <source>
        <dbReference type="ARBA" id="ARBA00022960"/>
    </source>
</evidence>
<reference evidence="18" key="1">
    <citation type="submission" date="2020-03" db="EMBL/GenBank/DDBJ databases">
        <title>Solimonas marina sp. nov., isolated from deep seawater of the Pacific Ocean.</title>
        <authorList>
            <person name="Liu X."/>
            <person name="Lai Q."/>
            <person name="Sun F."/>
            <person name="Gai Y."/>
            <person name="Li G."/>
            <person name="Shao Z."/>
        </authorList>
    </citation>
    <scope>NUCLEOTIDE SEQUENCE</scope>
    <source>
        <strain evidence="18">C16B3</strain>
    </source>
</reference>
<evidence type="ECO:0000256" key="4">
    <source>
        <dbReference type="ARBA" id="ARBA00022519"/>
    </source>
</evidence>
<dbReference type="GO" id="GO:0008360">
    <property type="term" value="P:regulation of cell shape"/>
    <property type="evidence" value="ECO:0007669"/>
    <property type="project" value="UniProtKB-KW"/>
</dbReference>